<dbReference type="EMBL" id="PEDP01000034">
    <property type="protein sequence ID" value="POS88083.1"/>
    <property type="molecule type" value="Genomic_DNA"/>
</dbReference>
<feature type="compositionally biased region" description="Acidic residues" evidence="1">
    <location>
        <begin position="98"/>
        <end position="114"/>
    </location>
</feature>
<sequence>MVPSGIFEQTTASIIVQVIALPAHEKKRRVSESLDTKSPVQKSVNNAGRAQPLAAPLTRFVAKANAVTEELAAVQGEQVVRPQSENPPPPTMNIDSTLELDPEFEIESESEIDEYPPLSSNPIL</sequence>
<comment type="caution">
    <text evidence="2">The sequence shown here is derived from an EMBL/GenBank/DDBJ whole genome shotgun (WGS) entry which is preliminary data.</text>
</comment>
<protein>
    <submittedName>
        <fullName evidence="2">Uncharacterized protein</fullName>
    </submittedName>
</protein>
<reference evidence="2 3" key="1">
    <citation type="submission" date="2017-10" db="EMBL/GenBank/DDBJ databases">
        <title>Development of genomic resources for the powdery mildew, Erysiphe pulchra.</title>
        <authorList>
            <person name="Wadl P.A."/>
            <person name="Mack B.M."/>
            <person name="Moore G."/>
            <person name="Beltz S.B."/>
        </authorList>
    </citation>
    <scope>NUCLEOTIDE SEQUENCE [LARGE SCALE GENOMIC DNA]</scope>
    <source>
        <strain evidence="2">Cflorida</strain>
    </source>
</reference>
<keyword evidence="3" id="KW-1185">Reference proteome</keyword>
<dbReference type="Proteomes" id="UP000237438">
    <property type="component" value="Unassembled WGS sequence"/>
</dbReference>
<feature type="compositionally biased region" description="Polar residues" evidence="1">
    <location>
        <begin position="36"/>
        <end position="48"/>
    </location>
</feature>
<evidence type="ECO:0000256" key="1">
    <source>
        <dbReference type="SAM" id="MobiDB-lite"/>
    </source>
</evidence>
<feature type="region of interest" description="Disordered" evidence="1">
    <location>
        <begin position="76"/>
        <end position="124"/>
    </location>
</feature>
<gene>
    <name evidence="2" type="ORF">EPUL_000298</name>
</gene>
<proteinExistence type="predicted"/>
<dbReference type="AlphaFoldDB" id="A0A2S4Q1C0"/>
<name>A0A2S4Q1C0_9PEZI</name>
<organism evidence="2 3">
    <name type="scientific">Erysiphe pulchra</name>
    <dbReference type="NCBI Taxonomy" id="225359"/>
    <lineage>
        <taxon>Eukaryota</taxon>
        <taxon>Fungi</taxon>
        <taxon>Dikarya</taxon>
        <taxon>Ascomycota</taxon>
        <taxon>Pezizomycotina</taxon>
        <taxon>Leotiomycetes</taxon>
        <taxon>Erysiphales</taxon>
        <taxon>Erysiphaceae</taxon>
        <taxon>Erysiphe</taxon>
    </lineage>
</organism>
<feature type="region of interest" description="Disordered" evidence="1">
    <location>
        <begin position="27"/>
        <end position="48"/>
    </location>
</feature>
<accession>A0A2S4Q1C0</accession>
<evidence type="ECO:0000313" key="3">
    <source>
        <dbReference type="Proteomes" id="UP000237438"/>
    </source>
</evidence>
<evidence type="ECO:0000313" key="2">
    <source>
        <dbReference type="EMBL" id="POS88083.1"/>
    </source>
</evidence>